<comment type="caution">
    <text evidence="3">The sequence shown here is derived from an EMBL/GenBank/DDBJ whole genome shotgun (WGS) entry which is preliminary data.</text>
</comment>
<accession>A0ABU2YPT1</accession>
<evidence type="ECO:0000313" key="3">
    <source>
        <dbReference type="EMBL" id="MDT0559709.1"/>
    </source>
</evidence>
<reference evidence="3 4" key="1">
    <citation type="submission" date="2023-09" db="EMBL/GenBank/DDBJ databases">
        <authorList>
            <person name="Rey-Velasco X."/>
        </authorList>
    </citation>
    <scope>NUCLEOTIDE SEQUENCE [LARGE SCALE GENOMIC DNA]</scope>
    <source>
        <strain evidence="3 4">W332</strain>
    </source>
</reference>
<dbReference type="PROSITE" id="PS50825">
    <property type="entry name" value="HYR"/>
    <property type="match status" value="1"/>
</dbReference>
<evidence type="ECO:0000259" key="2">
    <source>
        <dbReference type="PROSITE" id="PS50825"/>
    </source>
</evidence>
<dbReference type="Proteomes" id="UP001259492">
    <property type="component" value="Unassembled WGS sequence"/>
</dbReference>
<dbReference type="RefSeq" id="WP_311428464.1">
    <property type="nucleotide sequence ID" value="NZ_JAVRIA010000035.1"/>
</dbReference>
<name>A0ABU2YPT1_9FLAO</name>
<proteinExistence type="predicted"/>
<evidence type="ECO:0000313" key="4">
    <source>
        <dbReference type="Proteomes" id="UP001259492"/>
    </source>
</evidence>
<feature type="domain" description="HYR" evidence="2">
    <location>
        <begin position="1"/>
        <end position="70"/>
    </location>
</feature>
<evidence type="ECO:0000256" key="1">
    <source>
        <dbReference type="ARBA" id="ARBA00022737"/>
    </source>
</evidence>
<protein>
    <submittedName>
        <fullName evidence="3">HYR domain-containing protein</fullName>
    </submittedName>
</protein>
<feature type="non-terminal residue" evidence="3">
    <location>
        <position position="1"/>
    </location>
</feature>
<dbReference type="PANTHER" id="PTHR24273:SF32">
    <property type="entry name" value="HYALIN"/>
    <property type="match status" value="1"/>
</dbReference>
<sequence>PSNITVNNDNGNCSAVVTYSVTSTDNCPGQTVAQTAGLASGAAFPVGTTTNTFLVTDASGNTETCSFTVT</sequence>
<dbReference type="Pfam" id="PF02494">
    <property type="entry name" value="HYR"/>
    <property type="match status" value="1"/>
</dbReference>
<dbReference type="InterPro" id="IPR003410">
    <property type="entry name" value="HYR_dom"/>
</dbReference>
<gene>
    <name evidence="3" type="ORF">RM697_13730</name>
</gene>
<keyword evidence="4" id="KW-1185">Reference proteome</keyword>
<keyword evidence="1" id="KW-0677">Repeat</keyword>
<dbReference type="PANTHER" id="PTHR24273">
    <property type="entry name" value="FI04643P-RELATED"/>
    <property type="match status" value="1"/>
</dbReference>
<organism evidence="3 4">
    <name type="scientific">Microcosmobacter mediterraneus</name>
    <dbReference type="NCBI Taxonomy" id="3075607"/>
    <lineage>
        <taxon>Bacteria</taxon>
        <taxon>Pseudomonadati</taxon>
        <taxon>Bacteroidota</taxon>
        <taxon>Flavobacteriia</taxon>
        <taxon>Flavobacteriales</taxon>
        <taxon>Flavobacteriaceae</taxon>
        <taxon>Microcosmobacter</taxon>
    </lineage>
</organism>
<dbReference type="EMBL" id="JAVRIA010000035">
    <property type="protein sequence ID" value="MDT0559709.1"/>
    <property type="molecule type" value="Genomic_DNA"/>
</dbReference>
<feature type="non-terminal residue" evidence="3">
    <location>
        <position position="70"/>
    </location>
</feature>